<dbReference type="EMBL" id="RXWV01000097">
    <property type="protein sequence ID" value="RTX70397.1"/>
    <property type="molecule type" value="Genomic_DNA"/>
</dbReference>
<evidence type="ECO:0000313" key="2">
    <source>
        <dbReference type="EMBL" id="RTX70397.1"/>
    </source>
</evidence>
<feature type="transmembrane region" description="Helical" evidence="1">
    <location>
        <begin position="17"/>
        <end position="36"/>
    </location>
</feature>
<accession>A0AAJ4SEP2</accession>
<evidence type="ECO:0000256" key="1">
    <source>
        <dbReference type="SAM" id="Phobius"/>
    </source>
</evidence>
<feature type="transmembrane region" description="Helical" evidence="1">
    <location>
        <begin position="73"/>
        <end position="95"/>
    </location>
</feature>
<dbReference type="AlphaFoldDB" id="A0AAJ4SEP2"/>
<evidence type="ECO:0000313" key="3">
    <source>
        <dbReference type="Proteomes" id="UP000274792"/>
    </source>
</evidence>
<sequence>MKDGGCMQKRLLENQTLIRGASLFLIFVIGALLYSFMSVPKMLVFMVPLFILLVLFCDWLRGVEKAKNIQHFMTYRLIVLLIGVVLLVQYFLSIYREDVKSLYLFAWLIISFIADIIEKKYFLKQNNMNTNLDKS</sequence>
<dbReference type="Proteomes" id="UP000274792">
    <property type="component" value="Unassembled WGS sequence"/>
</dbReference>
<organism evidence="2 3">
    <name type="scientific">Mammaliicoccus sciuri</name>
    <name type="common">Staphylococcus sciuri</name>
    <dbReference type="NCBI Taxonomy" id="1296"/>
    <lineage>
        <taxon>Bacteria</taxon>
        <taxon>Bacillati</taxon>
        <taxon>Bacillota</taxon>
        <taxon>Bacilli</taxon>
        <taxon>Bacillales</taxon>
        <taxon>Staphylococcaceae</taxon>
        <taxon>Mammaliicoccus</taxon>
    </lineage>
</organism>
<keyword evidence="1" id="KW-0812">Transmembrane</keyword>
<protein>
    <submittedName>
        <fullName evidence="2">Uncharacterized protein</fullName>
    </submittedName>
</protein>
<name>A0AAJ4SEP2_MAMSC</name>
<dbReference type="RefSeq" id="WP_126477987.1">
    <property type="nucleotide sequence ID" value="NZ_RXWV01000097.1"/>
</dbReference>
<comment type="caution">
    <text evidence="2">The sequence shown here is derived from an EMBL/GenBank/DDBJ whole genome shotgun (WGS) entry which is preliminary data.</text>
</comment>
<keyword evidence="1" id="KW-1133">Transmembrane helix</keyword>
<feature type="transmembrane region" description="Helical" evidence="1">
    <location>
        <begin position="101"/>
        <end position="118"/>
    </location>
</feature>
<proteinExistence type="predicted"/>
<gene>
    <name evidence="2" type="ORF">CD117_14465</name>
</gene>
<feature type="transmembrane region" description="Helical" evidence="1">
    <location>
        <begin position="42"/>
        <end position="61"/>
    </location>
</feature>
<reference evidence="2 3" key="1">
    <citation type="submission" date="2018-10" db="EMBL/GenBank/DDBJ databases">
        <title>A collection Staphylococci species genome sequencing.</title>
        <authorList>
            <person name="Cole K."/>
        </authorList>
    </citation>
    <scope>NUCLEOTIDE SEQUENCE [LARGE SCALE GENOMIC DNA]</scope>
    <source>
        <strain evidence="3">NCTC 12218</strain>
    </source>
</reference>
<keyword evidence="1" id="KW-0472">Membrane</keyword>